<sequence>MYVKKVTSTSEEFFVSNRFVRTFCVAWLGASLAACGAMQEGEAPVQGGDDADIQAALARIQGARVLGSDEGIPYSVSGQFGRASQAAGLRAQPDVREALSRVAPVFRLDQNDLVLRRASVDAQGHQHLRFQQTKNGLRVVGGELVLHVDAAGNVYAANGSARDGSNVSAAAKVSPEAALKAAVEGSTARGAASQGRAELVYLRSEGSAEPRLAYEVRLKGERDGMPADDRVYVDAQRGGVLLVNPLIHTALNRKVYSANNTSTTPGTLKRSEGQAAIGDAHVDMNYDMLGATYNCYQTLFGRDSYNNAGAALISTVHYGSNYVNAYWDGTQMVYGDGNNSDSIELGKDLDVTVHELTHAVTDSESDLIYSGESGGLNESMSDIFAGVCESWTRNWAVDADVFMVGEDIWTPGTANDALRYMDDPVKDGVSLDFYGDYSSGVDVHYSSGISNLVFSLLSKGGAHPRGKSANVVPAIGPEKAGRIFYKANTDLFTASTTFEQAKTYTLQAAEALYGAGSAESLAVNEAWKAVGVPPPPPVVNPLSNGVPVSSLSGSSGNKKYYALEVPAGQSSLSFDISGGTGDADLYVRYGAVPSSSTYDCRPYKSGNIESCPFTNPQAGTWYVMLNAYSSYSGVTLKGTYGGGGGGGGTGTPVTTTVNDSVGKNASDNFGPYNVLAGTTFQVTMTGTRNPDLYVRFGSAPTTSLYDCRSNTSTASETCSVTVPAGQSNAYIMVRGAGSGTASYTLTINYTQP</sequence>
<dbReference type="InterPro" id="IPR027268">
    <property type="entry name" value="Peptidase_M4/M1_CTD_sf"/>
</dbReference>
<keyword evidence="13" id="KW-1185">Reference proteome</keyword>
<keyword evidence="6" id="KW-0862">Zinc</keyword>
<evidence type="ECO:0000256" key="4">
    <source>
        <dbReference type="ARBA" id="ARBA00022729"/>
    </source>
</evidence>
<dbReference type="CDD" id="cd09597">
    <property type="entry name" value="M4_TLP"/>
    <property type="match status" value="1"/>
</dbReference>
<keyword evidence="3" id="KW-0479">Metal-binding</keyword>
<dbReference type="InterPro" id="IPR023612">
    <property type="entry name" value="Peptidase_M4"/>
</dbReference>
<dbReference type="Pfam" id="PF02868">
    <property type="entry name" value="Peptidase_M4_C"/>
    <property type="match status" value="1"/>
</dbReference>
<evidence type="ECO:0000259" key="11">
    <source>
        <dbReference type="Pfam" id="PF07504"/>
    </source>
</evidence>
<evidence type="ECO:0000256" key="7">
    <source>
        <dbReference type="ARBA" id="ARBA00023049"/>
    </source>
</evidence>
<comment type="caution">
    <text evidence="12">The sequence shown here is derived from an EMBL/GenBank/DDBJ whole genome shotgun (WGS) entry which is preliminary data.</text>
</comment>
<evidence type="ECO:0000313" key="12">
    <source>
        <dbReference type="EMBL" id="REG27176.1"/>
    </source>
</evidence>
<dbReference type="InterPro" id="IPR007280">
    <property type="entry name" value="Peptidase_C_arc/bac"/>
</dbReference>
<dbReference type="InterPro" id="IPR011096">
    <property type="entry name" value="FTP_domain"/>
</dbReference>
<dbReference type="PRINTS" id="PR00730">
    <property type="entry name" value="THERMOLYSIN"/>
</dbReference>
<dbReference type="Gene3D" id="3.10.170.10">
    <property type="match status" value="1"/>
</dbReference>
<dbReference type="Proteomes" id="UP000256345">
    <property type="component" value="Unassembled WGS sequence"/>
</dbReference>
<gene>
    <name evidence="12" type="ORF">ATI61_110183</name>
</gene>
<feature type="domain" description="FTP" evidence="11">
    <location>
        <begin position="112"/>
        <end position="160"/>
    </location>
</feature>
<comment type="similarity">
    <text evidence="1">Belongs to the peptidase M4 family.</text>
</comment>
<dbReference type="Pfam" id="PF04151">
    <property type="entry name" value="PPC"/>
    <property type="match status" value="2"/>
</dbReference>
<keyword evidence="2" id="KW-0645">Protease</keyword>
<evidence type="ECO:0000256" key="2">
    <source>
        <dbReference type="ARBA" id="ARBA00022670"/>
    </source>
</evidence>
<dbReference type="Pfam" id="PF07504">
    <property type="entry name" value="FTP"/>
    <property type="match status" value="1"/>
</dbReference>
<feature type="domain" description="Peptidase M4 C-terminal" evidence="9">
    <location>
        <begin position="365"/>
        <end position="532"/>
    </location>
</feature>
<evidence type="ECO:0000256" key="6">
    <source>
        <dbReference type="ARBA" id="ARBA00022833"/>
    </source>
</evidence>
<dbReference type="SUPFAM" id="SSF55486">
    <property type="entry name" value="Metalloproteases ('zincins'), catalytic domain"/>
    <property type="match status" value="1"/>
</dbReference>
<accession>A0ABX9JU73</accession>
<evidence type="ECO:0000259" key="10">
    <source>
        <dbReference type="Pfam" id="PF04151"/>
    </source>
</evidence>
<evidence type="ECO:0000313" key="13">
    <source>
        <dbReference type="Proteomes" id="UP000256345"/>
    </source>
</evidence>
<evidence type="ECO:0000256" key="3">
    <source>
        <dbReference type="ARBA" id="ARBA00022723"/>
    </source>
</evidence>
<keyword evidence="5" id="KW-0378">Hydrolase</keyword>
<evidence type="ECO:0000259" key="9">
    <source>
        <dbReference type="Pfam" id="PF02868"/>
    </source>
</evidence>
<dbReference type="PANTHER" id="PTHR33794">
    <property type="entry name" value="BACILLOLYSIN"/>
    <property type="match status" value="1"/>
</dbReference>
<dbReference type="EMBL" id="QUMU01000010">
    <property type="protein sequence ID" value="REG27176.1"/>
    <property type="molecule type" value="Genomic_DNA"/>
</dbReference>
<name>A0ABX9JU73_9BACT</name>
<protein>
    <submittedName>
        <fullName evidence="12">Vibriolysin</fullName>
    </submittedName>
</protein>
<dbReference type="RefSeq" id="WP_047859454.1">
    <property type="nucleotide sequence ID" value="NZ_QUMU01000010.1"/>
</dbReference>
<organism evidence="12 13">
    <name type="scientific">Archangium gephyra</name>
    <dbReference type="NCBI Taxonomy" id="48"/>
    <lineage>
        <taxon>Bacteria</taxon>
        <taxon>Pseudomonadati</taxon>
        <taxon>Myxococcota</taxon>
        <taxon>Myxococcia</taxon>
        <taxon>Myxococcales</taxon>
        <taxon>Cystobacterineae</taxon>
        <taxon>Archangiaceae</taxon>
        <taxon>Archangium</taxon>
    </lineage>
</organism>
<proteinExistence type="inferred from homology"/>
<dbReference type="PROSITE" id="PS51257">
    <property type="entry name" value="PROKAR_LIPOPROTEIN"/>
    <property type="match status" value="1"/>
</dbReference>
<dbReference type="PANTHER" id="PTHR33794:SF1">
    <property type="entry name" value="BACILLOLYSIN"/>
    <property type="match status" value="1"/>
</dbReference>
<evidence type="ECO:0000256" key="5">
    <source>
        <dbReference type="ARBA" id="ARBA00022801"/>
    </source>
</evidence>
<keyword evidence="7" id="KW-0482">Metalloprotease</keyword>
<dbReference type="Gene3D" id="1.10.390.10">
    <property type="entry name" value="Neutral Protease Domain 2"/>
    <property type="match status" value="1"/>
</dbReference>
<feature type="domain" description="Peptidase M4" evidence="8">
    <location>
        <begin position="254"/>
        <end position="362"/>
    </location>
</feature>
<reference evidence="12 13" key="1">
    <citation type="submission" date="2018-08" db="EMBL/GenBank/DDBJ databases">
        <title>Genomic Encyclopedia of Archaeal and Bacterial Type Strains, Phase II (KMG-II): from individual species to whole genera.</title>
        <authorList>
            <person name="Goeker M."/>
        </authorList>
    </citation>
    <scope>NUCLEOTIDE SEQUENCE [LARGE SCALE GENOMIC DNA]</scope>
    <source>
        <strain evidence="12 13">DSM 2261</strain>
    </source>
</reference>
<dbReference type="InterPro" id="IPR001570">
    <property type="entry name" value="Peptidase_M4_C_domain"/>
</dbReference>
<evidence type="ECO:0000259" key="8">
    <source>
        <dbReference type="Pfam" id="PF01447"/>
    </source>
</evidence>
<dbReference type="InterPro" id="IPR013856">
    <property type="entry name" value="Peptidase_M4_domain"/>
</dbReference>
<dbReference type="Gene3D" id="2.60.120.380">
    <property type="match status" value="2"/>
</dbReference>
<dbReference type="InterPro" id="IPR050728">
    <property type="entry name" value="Zinc_Metalloprotease_M4"/>
</dbReference>
<feature type="domain" description="Peptidase C-terminal archaeal/bacterial" evidence="10">
    <location>
        <begin position="673"/>
        <end position="734"/>
    </location>
</feature>
<dbReference type="Gene3D" id="3.10.450.490">
    <property type="match status" value="1"/>
</dbReference>
<evidence type="ECO:0000256" key="1">
    <source>
        <dbReference type="ARBA" id="ARBA00009388"/>
    </source>
</evidence>
<dbReference type="Pfam" id="PF01447">
    <property type="entry name" value="Peptidase_M4"/>
    <property type="match status" value="1"/>
</dbReference>
<keyword evidence="4" id="KW-0732">Signal</keyword>
<feature type="domain" description="Peptidase C-terminal archaeal/bacterial" evidence="10">
    <location>
        <begin position="560"/>
        <end position="626"/>
    </location>
</feature>